<comment type="caution">
    <text evidence="1">The sequence shown here is derived from an EMBL/GenBank/DDBJ whole genome shotgun (WGS) entry which is preliminary data.</text>
</comment>
<sequence>MAISGDNRAPSPFLSITPMAWNTIAQFKLLLTRLLPFSVAHPITGLADRYLIPGHTGSWDRTGLGTFLDDLRGGGGGGAGYGRNFAIVLFAILVNHVRRVLFPSTAVGGYAGPIGMLKLAAGSPELFLLEEFEMGFPGRNWGYRSGALAKIAWDWVGIFAGETLNGGVAKLDARNRWKDAARGDGVRPAAGRPVKATQEDWGREADGERIERKISTVAAVVVVVWYLGAAEYIHARIAHVVSVGIAYWKMASGGDVYRDALWRAFVPGGSLPRGAGFVEVIEAFVTGFWKNGDKFRIIFFHFELWVYLVYAIYPLLRLALLRAVGFGQTRGRGGVRWLGPSPGLAGVLAGWVWLTGYVAKYSNKYYIGLQVSEALLVGWWAFAAVVGVVVVVVRDRIRKMRSRVEGARR</sequence>
<accession>A0ACC3ZC11</accession>
<gene>
    <name evidence="1" type="ORF">CTRU02_204428</name>
</gene>
<keyword evidence="2" id="KW-1185">Reference proteome</keyword>
<dbReference type="EMBL" id="VUJX02000002">
    <property type="protein sequence ID" value="KAL0941665.1"/>
    <property type="molecule type" value="Genomic_DNA"/>
</dbReference>
<proteinExistence type="predicted"/>
<dbReference type="Proteomes" id="UP000805649">
    <property type="component" value="Unassembled WGS sequence"/>
</dbReference>
<protein>
    <submittedName>
        <fullName evidence="1">Uncharacterized protein</fullName>
    </submittedName>
</protein>
<name>A0ACC3ZC11_COLTU</name>
<organism evidence="1 2">
    <name type="scientific">Colletotrichum truncatum</name>
    <name type="common">Anthracnose fungus</name>
    <name type="synonym">Colletotrichum capsici</name>
    <dbReference type="NCBI Taxonomy" id="5467"/>
    <lineage>
        <taxon>Eukaryota</taxon>
        <taxon>Fungi</taxon>
        <taxon>Dikarya</taxon>
        <taxon>Ascomycota</taxon>
        <taxon>Pezizomycotina</taxon>
        <taxon>Sordariomycetes</taxon>
        <taxon>Hypocreomycetidae</taxon>
        <taxon>Glomerellales</taxon>
        <taxon>Glomerellaceae</taxon>
        <taxon>Colletotrichum</taxon>
        <taxon>Colletotrichum truncatum species complex</taxon>
    </lineage>
</organism>
<reference evidence="1 2" key="1">
    <citation type="journal article" date="2020" name="Phytopathology">
        <title>Genome Sequence Resources of Colletotrichum truncatum, C. plurivorum, C. musicola, and C. sojae: Four Species Pathogenic to Soybean (Glycine max).</title>
        <authorList>
            <person name="Rogerio F."/>
            <person name="Boufleur T.R."/>
            <person name="Ciampi-Guillardi M."/>
            <person name="Sukno S.A."/>
            <person name="Thon M.R."/>
            <person name="Massola Junior N.S."/>
            <person name="Baroncelli R."/>
        </authorList>
    </citation>
    <scope>NUCLEOTIDE SEQUENCE [LARGE SCALE GENOMIC DNA]</scope>
    <source>
        <strain evidence="1 2">CMES1059</strain>
    </source>
</reference>
<evidence type="ECO:0000313" key="1">
    <source>
        <dbReference type="EMBL" id="KAL0941665.1"/>
    </source>
</evidence>
<evidence type="ECO:0000313" key="2">
    <source>
        <dbReference type="Proteomes" id="UP000805649"/>
    </source>
</evidence>